<evidence type="ECO:0000313" key="1">
    <source>
        <dbReference type="EMBL" id="OSO90602.1"/>
    </source>
</evidence>
<evidence type="ECO:0008006" key="3">
    <source>
        <dbReference type="Google" id="ProtNLM"/>
    </source>
</evidence>
<sequence length="249" mass="29021">MKHMVLKLFTPILDRYRLVLKRVHDLEIVQNTLLFDETWVNDPTKFLNGQLQRQSIVLQLRQAFDFSIIIETGSFIGNTTGWFAELWGGEKIHSCEIDPRFHALSQIRCANMNISFFMGDSRSFLENLRNSDISQIAFFYLDAHWGNDLPLKQELMIIKEKWPCSVVMIDDFEVPGDIGYSYDNYGPGKALTFQEFSPFFLENKFYVYSPTVKSQDESGFRRGMVLLTLDPAISKVIDDIPSLYRHYHH</sequence>
<dbReference type="Gene3D" id="3.40.50.150">
    <property type="entry name" value="Vaccinia Virus protein VP39"/>
    <property type="match status" value="1"/>
</dbReference>
<organism evidence="1 2">
    <name type="scientific">Cylindrospermopsis raciborskii CENA303</name>
    <dbReference type="NCBI Taxonomy" id="1170769"/>
    <lineage>
        <taxon>Bacteria</taxon>
        <taxon>Bacillati</taxon>
        <taxon>Cyanobacteriota</taxon>
        <taxon>Cyanophyceae</taxon>
        <taxon>Nostocales</taxon>
        <taxon>Aphanizomenonaceae</taxon>
        <taxon>Cylindrospermopsis</taxon>
    </lineage>
</organism>
<proteinExistence type="predicted"/>
<comment type="caution">
    <text evidence="1">The sequence shown here is derived from an EMBL/GenBank/DDBJ whole genome shotgun (WGS) entry which is preliminary data.</text>
</comment>
<protein>
    <recommendedName>
        <fullName evidence="3">Methyltransferase</fullName>
    </recommendedName>
</protein>
<dbReference type="RefSeq" id="WP_085728262.1">
    <property type="nucleotide sequence ID" value="NZ_NBYN01000043.1"/>
</dbReference>
<dbReference type="InterPro" id="IPR029063">
    <property type="entry name" value="SAM-dependent_MTases_sf"/>
</dbReference>
<accession>A0A1X4G6D8</accession>
<evidence type="ECO:0000313" key="2">
    <source>
        <dbReference type="Proteomes" id="UP000192997"/>
    </source>
</evidence>
<gene>
    <name evidence="1" type="ORF">B7O87_09280</name>
</gene>
<dbReference type="SUPFAM" id="SSF53335">
    <property type="entry name" value="S-adenosyl-L-methionine-dependent methyltransferases"/>
    <property type="match status" value="1"/>
</dbReference>
<dbReference type="Proteomes" id="UP000192997">
    <property type="component" value="Unassembled WGS sequence"/>
</dbReference>
<dbReference type="EMBL" id="NBYN01000043">
    <property type="protein sequence ID" value="OSO90602.1"/>
    <property type="molecule type" value="Genomic_DNA"/>
</dbReference>
<name>A0A1X4G6D8_9CYAN</name>
<dbReference type="AlphaFoldDB" id="A0A1X4G6D8"/>
<reference evidence="2" key="1">
    <citation type="submission" date="2017-04" db="EMBL/GenBank/DDBJ databases">
        <authorList>
            <person name="Abreu V.A."/>
            <person name="Popin R.V."/>
            <person name="Rigonato J."/>
            <person name="Andreote A.P."/>
            <person name="Schaker P.C."/>
            <person name="Hoff-Risseti C."/>
            <person name="Alvarenga D.O."/>
            <person name="Varani A.M."/>
            <person name="Fiore M.F."/>
        </authorList>
    </citation>
    <scope>NUCLEOTIDE SEQUENCE [LARGE SCALE GENOMIC DNA]</scope>
    <source>
        <strain evidence="2">CENA303</strain>
    </source>
</reference>